<dbReference type="AlphaFoldDB" id="A0A1G8WWI0"/>
<dbReference type="Proteomes" id="UP000199382">
    <property type="component" value="Unassembled WGS sequence"/>
</dbReference>
<proteinExistence type="predicted"/>
<dbReference type="STRING" id="571298.SAMN04488026_10254"/>
<sequence>MKVLIGAAIGGALVFAVFFFMNQPEPTPEERLEEAAQQAGEATKDAVDALKDAANEATGALAEDLSKSAEEIAGQLEAASADLSARISSSSAEAQAALDQMISDWKATGILTDEGIDFDKANEAITSSDLPDEAKSQLALVLNFLKSAPGAFDARLNEVEETLQK</sequence>
<accession>A0A1G8WWI0</accession>
<protein>
    <submittedName>
        <fullName evidence="1">Uncharacterized protein</fullName>
    </submittedName>
</protein>
<evidence type="ECO:0000313" key="2">
    <source>
        <dbReference type="Proteomes" id="UP000199382"/>
    </source>
</evidence>
<evidence type="ECO:0000313" key="1">
    <source>
        <dbReference type="EMBL" id="SDJ82739.1"/>
    </source>
</evidence>
<reference evidence="1 2" key="1">
    <citation type="submission" date="2016-10" db="EMBL/GenBank/DDBJ databases">
        <authorList>
            <person name="de Groot N.N."/>
        </authorList>
    </citation>
    <scope>NUCLEOTIDE SEQUENCE [LARGE SCALE GENOMIC DNA]</scope>
    <source>
        <strain evidence="1 2">DSM 25294</strain>
    </source>
</reference>
<dbReference type="Gene3D" id="1.20.120.20">
    <property type="entry name" value="Apolipoprotein"/>
    <property type="match status" value="1"/>
</dbReference>
<dbReference type="OrthoDB" id="7708998at2"/>
<keyword evidence="2" id="KW-1185">Reference proteome</keyword>
<dbReference type="EMBL" id="FNEK01000025">
    <property type="protein sequence ID" value="SDJ82739.1"/>
    <property type="molecule type" value="Genomic_DNA"/>
</dbReference>
<name>A0A1G8WWI0_9RHOB</name>
<organism evidence="1 2">
    <name type="scientific">Aliiruegeria lutimaris</name>
    <dbReference type="NCBI Taxonomy" id="571298"/>
    <lineage>
        <taxon>Bacteria</taxon>
        <taxon>Pseudomonadati</taxon>
        <taxon>Pseudomonadota</taxon>
        <taxon>Alphaproteobacteria</taxon>
        <taxon>Rhodobacterales</taxon>
        <taxon>Roseobacteraceae</taxon>
        <taxon>Aliiruegeria</taxon>
    </lineage>
</organism>
<dbReference type="RefSeq" id="WP_093156581.1">
    <property type="nucleotide sequence ID" value="NZ_FNEK01000025.1"/>
</dbReference>
<gene>
    <name evidence="1" type="ORF">SAMN04488026_10254</name>
</gene>